<name>A0ABQ3YVW2_9ACTN</name>
<comment type="caution">
    <text evidence="3">The sequence shown here is derived from an EMBL/GenBank/DDBJ whole genome shotgun (WGS) entry which is preliminary data.</text>
</comment>
<evidence type="ECO:0000256" key="1">
    <source>
        <dbReference type="SAM" id="MobiDB-lite"/>
    </source>
</evidence>
<dbReference type="EMBL" id="BOML01000025">
    <property type="protein sequence ID" value="GIE01686.1"/>
    <property type="molecule type" value="Genomic_DNA"/>
</dbReference>
<accession>A0ABQ3YVW2</accession>
<keyword evidence="4" id="KW-1185">Reference proteome</keyword>
<feature type="transmembrane region" description="Helical" evidence="2">
    <location>
        <begin position="12"/>
        <end position="33"/>
    </location>
</feature>
<feature type="compositionally biased region" description="Low complexity" evidence="1">
    <location>
        <begin position="78"/>
        <end position="91"/>
    </location>
</feature>
<keyword evidence="2" id="KW-0472">Membrane</keyword>
<evidence type="ECO:0000313" key="4">
    <source>
        <dbReference type="Proteomes" id="UP000637628"/>
    </source>
</evidence>
<evidence type="ECO:0000313" key="3">
    <source>
        <dbReference type="EMBL" id="GIE01686.1"/>
    </source>
</evidence>
<feature type="region of interest" description="Disordered" evidence="1">
    <location>
        <begin position="130"/>
        <end position="150"/>
    </location>
</feature>
<keyword evidence="2" id="KW-0812">Transmembrane</keyword>
<evidence type="ECO:0000256" key="2">
    <source>
        <dbReference type="SAM" id="Phobius"/>
    </source>
</evidence>
<gene>
    <name evidence="3" type="ORF">Adu01nite_30360</name>
</gene>
<reference evidence="3 4" key="1">
    <citation type="submission" date="2021-01" db="EMBL/GenBank/DDBJ databases">
        <title>Whole genome shotgun sequence of Actinoplanes durhamensis NBRC 14914.</title>
        <authorList>
            <person name="Komaki H."/>
            <person name="Tamura T."/>
        </authorList>
    </citation>
    <scope>NUCLEOTIDE SEQUENCE [LARGE SCALE GENOMIC DNA]</scope>
    <source>
        <strain evidence="3 4">NBRC 14914</strain>
    </source>
</reference>
<organism evidence="3 4">
    <name type="scientific">Paractinoplanes durhamensis</name>
    <dbReference type="NCBI Taxonomy" id="113563"/>
    <lineage>
        <taxon>Bacteria</taxon>
        <taxon>Bacillati</taxon>
        <taxon>Actinomycetota</taxon>
        <taxon>Actinomycetes</taxon>
        <taxon>Micromonosporales</taxon>
        <taxon>Micromonosporaceae</taxon>
        <taxon>Paractinoplanes</taxon>
    </lineage>
</organism>
<proteinExistence type="predicted"/>
<keyword evidence="2" id="KW-1133">Transmembrane helix</keyword>
<dbReference type="RefSeq" id="WP_203727456.1">
    <property type="nucleotide sequence ID" value="NZ_BAAATX010000005.1"/>
</dbReference>
<sequence>MVGHRRALQDRRLLVATGVAVVVAVLAGAGLLLGRGSAEEAGPGLQPAAPWEPYVPSPAVSLRPPPAPESNATSLAHSAPATKTSAAPTPAPAALSLSVDNVPATVDLAAEGTRDWLHWGLTTADSVDRKAGGTGELQDTGGTGTRGRYDNNPELFSWTGGTPAGAATRTPTGVYACTAGSTFTLRVPAGQTPRTLHFYAGVWMAEGRLTVSVAGKKATADLANPQAIKTARFTIRFRAPEAGTLQLTWAATKVYHPTCGNIDMQAATLS</sequence>
<protein>
    <submittedName>
        <fullName evidence="3">Uncharacterized protein</fullName>
    </submittedName>
</protein>
<dbReference type="Proteomes" id="UP000637628">
    <property type="component" value="Unassembled WGS sequence"/>
</dbReference>
<feature type="region of interest" description="Disordered" evidence="1">
    <location>
        <begin position="56"/>
        <end position="91"/>
    </location>
</feature>